<reference evidence="2 3" key="1">
    <citation type="submission" date="2023-01" db="EMBL/GenBank/DDBJ databases">
        <title>Analysis of 21 Apiospora genomes using comparative genomics revels a genus with tremendous synthesis potential of carbohydrate active enzymes and secondary metabolites.</title>
        <authorList>
            <person name="Sorensen T."/>
        </authorList>
    </citation>
    <scope>NUCLEOTIDE SEQUENCE [LARGE SCALE GENOMIC DNA]</scope>
    <source>
        <strain evidence="2 3">CBS 117206</strain>
    </source>
</reference>
<proteinExistence type="predicted"/>
<feature type="compositionally biased region" description="Basic and acidic residues" evidence="1">
    <location>
        <begin position="312"/>
        <end position="326"/>
    </location>
</feature>
<evidence type="ECO:0000313" key="2">
    <source>
        <dbReference type="EMBL" id="KAK8130039.1"/>
    </source>
</evidence>
<sequence length="406" mass="44348">MHLGLAPLISQPSELRMIKSLFRDYHGPREFLTQVKVQQLITSFSSMLWPNNNGLLIDVSLVQTIDEKLDEILDEQKSDLSTHNTECADFTDFTILTAKLHMYAAIVTRAPGDSTSRSIILKMGLGAALRIIDLAQSIVPRPATATVGAGGEGSQNNTAPQPELSREECQRALSKKHFLAIVFAVVFLLRYFSLNSAAPADERQRAANHVLAARGLFRSWSLDPRDEYARAAVLFETLCRQAPSPARAGADDDPQQKPRATDRMGVSILFDAISTAQELRKVSVEPSEKGQATWPTDGLDDTAAAASSSNDKNSDDLPTRIVERGKGVATGGEDEEAASRREEAATSRVDVPAFYFESDMDVTTAGQGGGFEGGFPPRFWDNPMWDVFNFDFEAAASGEYAGDHFL</sequence>
<feature type="compositionally biased region" description="Low complexity" evidence="1">
    <location>
        <begin position="301"/>
        <end position="311"/>
    </location>
</feature>
<name>A0AAW0R8A6_9PEZI</name>
<keyword evidence="3" id="KW-1185">Reference proteome</keyword>
<evidence type="ECO:0000256" key="1">
    <source>
        <dbReference type="SAM" id="MobiDB-lite"/>
    </source>
</evidence>
<accession>A0AAW0R8A6</accession>
<feature type="region of interest" description="Disordered" evidence="1">
    <location>
        <begin position="243"/>
        <end position="262"/>
    </location>
</feature>
<organism evidence="2 3">
    <name type="scientific">Apiospora kogelbergensis</name>
    <dbReference type="NCBI Taxonomy" id="1337665"/>
    <lineage>
        <taxon>Eukaryota</taxon>
        <taxon>Fungi</taxon>
        <taxon>Dikarya</taxon>
        <taxon>Ascomycota</taxon>
        <taxon>Pezizomycotina</taxon>
        <taxon>Sordariomycetes</taxon>
        <taxon>Xylariomycetidae</taxon>
        <taxon>Amphisphaeriales</taxon>
        <taxon>Apiosporaceae</taxon>
        <taxon>Apiospora</taxon>
    </lineage>
</organism>
<evidence type="ECO:0000313" key="3">
    <source>
        <dbReference type="Proteomes" id="UP001392437"/>
    </source>
</evidence>
<comment type="caution">
    <text evidence="2">The sequence shown here is derived from an EMBL/GenBank/DDBJ whole genome shotgun (WGS) entry which is preliminary data.</text>
</comment>
<dbReference type="Proteomes" id="UP001392437">
    <property type="component" value="Unassembled WGS sequence"/>
</dbReference>
<dbReference type="AlphaFoldDB" id="A0AAW0R8A6"/>
<dbReference type="EMBL" id="JAQQWP010000002">
    <property type="protein sequence ID" value="KAK8130039.1"/>
    <property type="molecule type" value="Genomic_DNA"/>
</dbReference>
<feature type="region of interest" description="Disordered" evidence="1">
    <location>
        <begin position="145"/>
        <end position="166"/>
    </location>
</feature>
<gene>
    <name evidence="2" type="ORF">PG999_002419</name>
</gene>
<feature type="region of interest" description="Disordered" evidence="1">
    <location>
        <begin position="280"/>
        <end position="345"/>
    </location>
</feature>
<protein>
    <submittedName>
        <fullName evidence="2">Uncharacterized protein</fullName>
    </submittedName>
</protein>